<sequence>MARDLNKARDSSVGTNGDHPDVTGEPRTQTTTDLAGELAADAYNIVVALAILSASYWVLFRNLPVELFTLGLIATCLVAVNVVVAVRRWYA</sequence>
<reference evidence="3 4" key="1">
    <citation type="journal article" date="2019" name="Int. J. Syst. Evol. Microbiol.">
        <title>The Global Catalogue of Microorganisms (GCM) 10K type strain sequencing project: providing services to taxonomists for standard genome sequencing and annotation.</title>
        <authorList>
            <consortium name="The Broad Institute Genomics Platform"/>
            <consortium name="The Broad Institute Genome Sequencing Center for Infectious Disease"/>
            <person name="Wu L."/>
            <person name="Ma J."/>
        </authorList>
    </citation>
    <scope>NUCLEOTIDE SEQUENCE [LARGE SCALE GENOMIC DNA]</scope>
    <source>
        <strain evidence="3 4">DT72</strain>
    </source>
</reference>
<feature type="compositionally biased region" description="Basic and acidic residues" evidence="1">
    <location>
        <begin position="1"/>
        <end position="10"/>
    </location>
</feature>
<keyword evidence="4" id="KW-1185">Reference proteome</keyword>
<feature type="region of interest" description="Disordered" evidence="1">
    <location>
        <begin position="1"/>
        <end position="30"/>
    </location>
</feature>
<proteinExistence type="predicted"/>
<organism evidence="3 4">
    <name type="scientific">Halorussus caseinilyticus</name>
    <dbReference type="NCBI Taxonomy" id="3034025"/>
    <lineage>
        <taxon>Archaea</taxon>
        <taxon>Methanobacteriati</taxon>
        <taxon>Methanobacteriota</taxon>
        <taxon>Stenosarchaea group</taxon>
        <taxon>Halobacteria</taxon>
        <taxon>Halobacteriales</taxon>
        <taxon>Haladaptataceae</taxon>
        <taxon>Halorussus</taxon>
    </lineage>
</organism>
<evidence type="ECO:0000313" key="3">
    <source>
        <dbReference type="EMBL" id="MFC7081978.1"/>
    </source>
</evidence>
<dbReference type="RefSeq" id="WP_276280048.1">
    <property type="nucleotide sequence ID" value="NZ_CP119809.1"/>
</dbReference>
<name>A0ABD5WP47_9EURY</name>
<dbReference type="GeneID" id="79304658"/>
<feature type="transmembrane region" description="Helical" evidence="2">
    <location>
        <begin position="67"/>
        <end position="90"/>
    </location>
</feature>
<protein>
    <submittedName>
        <fullName evidence="3">Uncharacterized protein</fullName>
    </submittedName>
</protein>
<dbReference type="AlphaFoldDB" id="A0ABD5WP47"/>
<evidence type="ECO:0000256" key="1">
    <source>
        <dbReference type="SAM" id="MobiDB-lite"/>
    </source>
</evidence>
<dbReference type="Proteomes" id="UP001596407">
    <property type="component" value="Unassembled WGS sequence"/>
</dbReference>
<keyword evidence="2" id="KW-1133">Transmembrane helix</keyword>
<gene>
    <name evidence="3" type="ORF">ACFQJ6_19680</name>
</gene>
<feature type="transmembrane region" description="Helical" evidence="2">
    <location>
        <begin position="42"/>
        <end position="60"/>
    </location>
</feature>
<evidence type="ECO:0000313" key="4">
    <source>
        <dbReference type="Proteomes" id="UP001596407"/>
    </source>
</evidence>
<comment type="caution">
    <text evidence="3">The sequence shown here is derived from an EMBL/GenBank/DDBJ whole genome shotgun (WGS) entry which is preliminary data.</text>
</comment>
<keyword evidence="2" id="KW-0472">Membrane</keyword>
<keyword evidence="2" id="KW-0812">Transmembrane</keyword>
<accession>A0ABD5WP47</accession>
<dbReference type="EMBL" id="JBHSZH010000005">
    <property type="protein sequence ID" value="MFC7081978.1"/>
    <property type="molecule type" value="Genomic_DNA"/>
</dbReference>
<evidence type="ECO:0000256" key="2">
    <source>
        <dbReference type="SAM" id="Phobius"/>
    </source>
</evidence>